<name>A0A7J8DMW9_ROUAE</name>
<evidence type="ECO:0000313" key="1">
    <source>
        <dbReference type="EMBL" id="KAF6424222.1"/>
    </source>
</evidence>
<keyword evidence="2" id="KW-1185">Reference proteome</keyword>
<organism evidence="1 2">
    <name type="scientific">Rousettus aegyptiacus</name>
    <name type="common">Egyptian fruit bat</name>
    <name type="synonym">Pteropus aegyptiacus</name>
    <dbReference type="NCBI Taxonomy" id="9407"/>
    <lineage>
        <taxon>Eukaryota</taxon>
        <taxon>Metazoa</taxon>
        <taxon>Chordata</taxon>
        <taxon>Craniata</taxon>
        <taxon>Vertebrata</taxon>
        <taxon>Euteleostomi</taxon>
        <taxon>Mammalia</taxon>
        <taxon>Eutheria</taxon>
        <taxon>Laurasiatheria</taxon>
        <taxon>Chiroptera</taxon>
        <taxon>Yinpterochiroptera</taxon>
        <taxon>Pteropodoidea</taxon>
        <taxon>Pteropodidae</taxon>
        <taxon>Rousettinae</taxon>
        <taxon>Rousettus</taxon>
    </lineage>
</organism>
<protein>
    <submittedName>
        <fullName evidence="1">WAP four-disulfide core domain 8</fullName>
    </submittedName>
</protein>
<gene>
    <name evidence="1" type="ORF">HJG63_020665</name>
</gene>
<evidence type="ECO:0000313" key="2">
    <source>
        <dbReference type="Proteomes" id="UP000593571"/>
    </source>
</evidence>
<reference evidence="1 2" key="1">
    <citation type="journal article" date="2020" name="Nature">
        <title>Six reference-quality genomes reveal evolution of bat adaptations.</title>
        <authorList>
            <person name="Jebb D."/>
            <person name="Huang Z."/>
            <person name="Pippel M."/>
            <person name="Hughes G.M."/>
            <person name="Lavrichenko K."/>
            <person name="Devanna P."/>
            <person name="Winkler S."/>
            <person name="Jermiin L.S."/>
            <person name="Skirmuntt E.C."/>
            <person name="Katzourakis A."/>
            <person name="Burkitt-Gray L."/>
            <person name="Ray D.A."/>
            <person name="Sullivan K.A.M."/>
            <person name="Roscito J.G."/>
            <person name="Kirilenko B.M."/>
            <person name="Davalos L.M."/>
            <person name="Corthals A.P."/>
            <person name="Power M.L."/>
            <person name="Jones G."/>
            <person name="Ransome R.D."/>
            <person name="Dechmann D.K.N."/>
            <person name="Locatelli A.G."/>
            <person name="Puechmaille S.J."/>
            <person name="Fedrigo O."/>
            <person name="Jarvis E.D."/>
            <person name="Hiller M."/>
            <person name="Vernes S.C."/>
            <person name="Myers E.W."/>
            <person name="Teeling E.C."/>
        </authorList>
    </citation>
    <scope>NUCLEOTIDE SEQUENCE [LARGE SCALE GENOMIC DNA]</scope>
    <source>
        <strain evidence="1">MRouAeg1</strain>
        <tissue evidence="1">Muscle</tissue>
    </source>
</reference>
<accession>A0A7J8DMW9</accession>
<proteinExistence type="predicted"/>
<dbReference type="Proteomes" id="UP000593571">
    <property type="component" value="Unassembled WGS sequence"/>
</dbReference>
<dbReference type="AlphaFoldDB" id="A0A7J8DMW9"/>
<comment type="caution">
    <text evidence="1">The sequence shown here is derived from an EMBL/GenBank/DDBJ whole genome shotgun (WGS) entry which is preliminary data.</text>
</comment>
<sequence>MLCVSLWPVPNPCPSSHPTQAPSSPQLHLLLEERNAPAATLPPFESDIFITTRRSQGWVQKSSSHSSLADILGPEG</sequence>
<dbReference type="EMBL" id="JACASE010000012">
    <property type="protein sequence ID" value="KAF6424222.1"/>
    <property type="molecule type" value="Genomic_DNA"/>
</dbReference>